<dbReference type="Proteomes" id="UP001432322">
    <property type="component" value="Unassembled WGS sequence"/>
</dbReference>
<accession>A0AAV5WGU1</accession>
<comment type="caution">
    <text evidence="1">The sequence shown here is derived from an EMBL/GenBank/DDBJ whole genome shotgun (WGS) entry which is preliminary data.</text>
</comment>
<sequence>KIYLVNFVYARKFGAPAPKSRSFGRWVLYASRAHHQDKEEGRKEDLESWFYNMIEMYNGNAIVWRDKPIERCALKEQLMANTNESPAKKLLLAPFLSIITDILLCSNSVAPDYSSIYCAIDFLENMDPRPANE</sequence>
<dbReference type="SUPFAM" id="SSF56112">
    <property type="entry name" value="Protein kinase-like (PK-like)"/>
    <property type="match status" value="1"/>
</dbReference>
<evidence type="ECO:0000313" key="2">
    <source>
        <dbReference type="Proteomes" id="UP001432322"/>
    </source>
</evidence>
<feature type="non-terminal residue" evidence="1">
    <location>
        <position position="1"/>
    </location>
</feature>
<dbReference type="EMBL" id="BTSY01000005">
    <property type="protein sequence ID" value="GMT30890.1"/>
    <property type="molecule type" value="Genomic_DNA"/>
</dbReference>
<protein>
    <submittedName>
        <fullName evidence="1">Uncharacterized protein</fullName>
    </submittedName>
</protein>
<organism evidence="1 2">
    <name type="scientific">Pristionchus fissidentatus</name>
    <dbReference type="NCBI Taxonomy" id="1538716"/>
    <lineage>
        <taxon>Eukaryota</taxon>
        <taxon>Metazoa</taxon>
        <taxon>Ecdysozoa</taxon>
        <taxon>Nematoda</taxon>
        <taxon>Chromadorea</taxon>
        <taxon>Rhabditida</taxon>
        <taxon>Rhabditina</taxon>
        <taxon>Diplogasteromorpha</taxon>
        <taxon>Diplogasteroidea</taxon>
        <taxon>Neodiplogasteridae</taxon>
        <taxon>Pristionchus</taxon>
    </lineage>
</organism>
<dbReference type="Gene3D" id="1.10.510.10">
    <property type="entry name" value="Transferase(Phosphotransferase) domain 1"/>
    <property type="match status" value="1"/>
</dbReference>
<reference evidence="1" key="1">
    <citation type="submission" date="2023-10" db="EMBL/GenBank/DDBJ databases">
        <title>Genome assembly of Pristionchus species.</title>
        <authorList>
            <person name="Yoshida K."/>
            <person name="Sommer R.J."/>
        </authorList>
    </citation>
    <scope>NUCLEOTIDE SEQUENCE</scope>
    <source>
        <strain evidence="1">RS5133</strain>
    </source>
</reference>
<dbReference type="InterPro" id="IPR011009">
    <property type="entry name" value="Kinase-like_dom_sf"/>
</dbReference>
<name>A0AAV5WGU1_9BILA</name>
<evidence type="ECO:0000313" key="1">
    <source>
        <dbReference type="EMBL" id="GMT30890.1"/>
    </source>
</evidence>
<gene>
    <name evidence="1" type="ORF">PFISCL1PPCAC_22187</name>
</gene>
<dbReference type="AlphaFoldDB" id="A0AAV5WGU1"/>
<proteinExistence type="predicted"/>
<keyword evidence="2" id="KW-1185">Reference proteome</keyword>
<feature type="non-terminal residue" evidence="1">
    <location>
        <position position="133"/>
    </location>
</feature>